<dbReference type="eggNOG" id="ENOG5032ZAW">
    <property type="taxonomic scope" value="Bacteria"/>
</dbReference>
<comment type="caution">
    <text evidence="1">The sequence shown here is derived from an EMBL/GenBank/DDBJ whole genome shotgun (WGS) entry which is preliminary data.</text>
</comment>
<name>A0A0B0EMV7_9BACT</name>
<accession>A0A0B0EMV7</accession>
<dbReference type="NCBIfam" id="TIGR04256">
    <property type="entry name" value="GxxExxY"/>
    <property type="match status" value="1"/>
</dbReference>
<dbReference type="Proteomes" id="UP000030652">
    <property type="component" value="Unassembled WGS sequence"/>
</dbReference>
<dbReference type="Pfam" id="PF13366">
    <property type="entry name" value="PDDEXK_3"/>
    <property type="match status" value="1"/>
</dbReference>
<dbReference type="AlphaFoldDB" id="A0A0B0EMV7"/>
<evidence type="ECO:0000313" key="2">
    <source>
        <dbReference type="Proteomes" id="UP000030652"/>
    </source>
</evidence>
<reference evidence="1 2" key="1">
    <citation type="submission" date="2014-10" db="EMBL/GenBank/DDBJ databases">
        <title>Draft genome of anammox bacterium scalindua brodae, obtained using differential coverage binning of sequence data from two enrichment reactors.</title>
        <authorList>
            <person name="Speth D.R."/>
            <person name="Russ L."/>
            <person name="Kartal B."/>
            <person name="Op den Camp H.J."/>
            <person name="Dutilh B.E."/>
            <person name="Jetten M.S."/>
        </authorList>
    </citation>
    <scope>NUCLEOTIDE SEQUENCE [LARGE SCALE GENOMIC DNA]</scope>
    <source>
        <strain evidence="1">RU1</strain>
    </source>
</reference>
<proteinExistence type="predicted"/>
<protein>
    <submittedName>
        <fullName evidence="1">Putative orf</fullName>
    </submittedName>
</protein>
<gene>
    <name evidence="1" type="ORF">SCABRO_00288</name>
</gene>
<dbReference type="InterPro" id="IPR026350">
    <property type="entry name" value="GxxExxY"/>
</dbReference>
<sequence>MKDKLVYKEESYKILGACFEVYKERGCGLLEAVYQECLEIEFGLRNIPFSSQAALTLYYKNRKLKQTYVPDFECYEKIIVEIKAVKELCDEHRAQVFNYLRATEFQLGLLMNFGHYPKLEYERIVLTQNITEKS</sequence>
<organism evidence="1 2">
    <name type="scientific">Candidatus Scalindua brodae</name>
    <dbReference type="NCBI Taxonomy" id="237368"/>
    <lineage>
        <taxon>Bacteria</taxon>
        <taxon>Pseudomonadati</taxon>
        <taxon>Planctomycetota</taxon>
        <taxon>Candidatus Brocadiia</taxon>
        <taxon>Candidatus Brocadiales</taxon>
        <taxon>Candidatus Scalinduaceae</taxon>
        <taxon>Candidatus Scalindua</taxon>
    </lineage>
</organism>
<evidence type="ECO:0000313" key="1">
    <source>
        <dbReference type="EMBL" id="KHE93939.1"/>
    </source>
</evidence>
<dbReference type="EMBL" id="JRYO01000026">
    <property type="protein sequence ID" value="KHE93939.1"/>
    <property type="molecule type" value="Genomic_DNA"/>
</dbReference>